<dbReference type="SUPFAM" id="SSF103647">
    <property type="entry name" value="TSP type-3 repeat"/>
    <property type="match status" value="2"/>
</dbReference>
<keyword evidence="3" id="KW-0964">Secreted</keyword>
<dbReference type="Pfam" id="PF18884">
    <property type="entry name" value="TSP3_bac"/>
    <property type="match status" value="4"/>
</dbReference>
<dbReference type="SUPFAM" id="SSF103088">
    <property type="entry name" value="OmpA-like"/>
    <property type="match status" value="1"/>
</dbReference>
<organism evidence="12">
    <name type="scientific">Leucothrix mucor</name>
    <dbReference type="NCBI Taxonomy" id="45248"/>
    <lineage>
        <taxon>Bacteria</taxon>
        <taxon>Pseudomonadati</taxon>
        <taxon>Pseudomonadota</taxon>
        <taxon>Gammaproteobacteria</taxon>
        <taxon>Thiotrichales</taxon>
        <taxon>Thiotrichaceae</taxon>
        <taxon>Leucothrix</taxon>
    </lineage>
</organism>
<evidence type="ECO:0000256" key="9">
    <source>
        <dbReference type="SAM" id="MobiDB-lite"/>
    </source>
</evidence>
<feature type="domain" description="OmpA-like" evidence="11">
    <location>
        <begin position="304"/>
        <end position="423"/>
    </location>
</feature>
<dbReference type="GO" id="GO:0009279">
    <property type="term" value="C:cell outer membrane"/>
    <property type="evidence" value="ECO:0007669"/>
    <property type="project" value="UniProtKB-SubCell"/>
</dbReference>
<feature type="transmembrane region" description="Helical" evidence="10">
    <location>
        <begin position="5"/>
        <end position="23"/>
    </location>
</feature>
<comment type="subcellular location">
    <subcellularLocation>
        <location evidence="1">Cell outer membrane</location>
    </subcellularLocation>
    <subcellularLocation>
        <location evidence="2">Secreted</location>
    </subcellularLocation>
</comment>
<evidence type="ECO:0000256" key="4">
    <source>
        <dbReference type="ARBA" id="ARBA00022729"/>
    </source>
</evidence>
<dbReference type="InterPro" id="IPR059100">
    <property type="entry name" value="TSP3_bac"/>
</dbReference>
<dbReference type="Gene3D" id="4.10.1080.10">
    <property type="entry name" value="TSP type-3 repeat"/>
    <property type="match status" value="2"/>
</dbReference>
<evidence type="ECO:0000256" key="2">
    <source>
        <dbReference type="ARBA" id="ARBA00004613"/>
    </source>
</evidence>
<dbReference type="Pfam" id="PF00691">
    <property type="entry name" value="OmpA"/>
    <property type="match status" value="1"/>
</dbReference>
<keyword evidence="10" id="KW-0812">Transmembrane</keyword>
<evidence type="ECO:0000256" key="7">
    <source>
        <dbReference type="ARBA" id="ARBA00023237"/>
    </source>
</evidence>
<dbReference type="InterPro" id="IPR028974">
    <property type="entry name" value="TSP_type-3_rpt"/>
</dbReference>
<evidence type="ECO:0000313" key="12">
    <source>
        <dbReference type="EMBL" id="HFC91502.1"/>
    </source>
</evidence>
<comment type="caution">
    <text evidence="12">The sequence shown here is derived from an EMBL/GenBank/DDBJ whole genome shotgun (WGS) entry which is preliminary data.</text>
</comment>
<dbReference type="InterPro" id="IPR050330">
    <property type="entry name" value="Bact_OuterMem_StrucFunc"/>
</dbReference>
<evidence type="ECO:0000256" key="3">
    <source>
        <dbReference type="ARBA" id="ARBA00022525"/>
    </source>
</evidence>
<evidence type="ECO:0000256" key="8">
    <source>
        <dbReference type="PROSITE-ProRule" id="PRU00473"/>
    </source>
</evidence>
<evidence type="ECO:0000256" key="6">
    <source>
        <dbReference type="ARBA" id="ARBA00023136"/>
    </source>
</evidence>
<dbReference type="AlphaFoldDB" id="A0A7V2SYS3"/>
<feature type="region of interest" description="Disordered" evidence="9">
    <location>
        <begin position="273"/>
        <end position="295"/>
    </location>
</feature>
<dbReference type="Proteomes" id="UP000885750">
    <property type="component" value="Unassembled WGS sequence"/>
</dbReference>
<dbReference type="Gene3D" id="3.30.1330.60">
    <property type="entry name" value="OmpA-like domain"/>
    <property type="match status" value="1"/>
</dbReference>
<keyword evidence="6 8" id="KW-0472">Membrane</keyword>
<accession>A0A7V2SYS3</accession>
<feature type="region of interest" description="Disordered" evidence="9">
    <location>
        <begin position="58"/>
        <end position="211"/>
    </location>
</feature>
<evidence type="ECO:0000256" key="10">
    <source>
        <dbReference type="SAM" id="Phobius"/>
    </source>
</evidence>
<feature type="compositionally biased region" description="Basic and acidic residues" evidence="9">
    <location>
        <begin position="273"/>
        <end position="291"/>
    </location>
</feature>
<keyword evidence="5" id="KW-0106">Calcium</keyword>
<keyword evidence="7" id="KW-0998">Cell outer membrane</keyword>
<feature type="compositionally biased region" description="Basic and acidic residues" evidence="9">
    <location>
        <begin position="58"/>
        <end position="80"/>
    </location>
</feature>
<dbReference type="InterPro" id="IPR036737">
    <property type="entry name" value="OmpA-like_sf"/>
</dbReference>
<evidence type="ECO:0000256" key="1">
    <source>
        <dbReference type="ARBA" id="ARBA00004442"/>
    </source>
</evidence>
<dbReference type="CDD" id="cd07185">
    <property type="entry name" value="OmpA_C-like"/>
    <property type="match status" value="1"/>
</dbReference>
<dbReference type="PRINTS" id="PR01021">
    <property type="entry name" value="OMPADOMAIN"/>
</dbReference>
<name>A0A7V2SYS3_LEUMU</name>
<dbReference type="PANTHER" id="PTHR30329">
    <property type="entry name" value="STATOR ELEMENT OF FLAGELLAR MOTOR COMPLEX"/>
    <property type="match status" value="1"/>
</dbReference>
<dbReference type="PANTHER" id="PTHR30329:SF21">
    <property type="entry name" value="LIPOPROTEIN YIAD-RELATED"/>
    <property type="match status" value="1"/>
</dbReference>
<dbReference type="EMBL" id="DRMS01000061">
    <property type="protein sequence ID" value="HFC91502.1"/>
    <property type="molecule type" value="Genomic_DNA"/>
</dbReference>
<proteinExistence type="predicted"/>
<feature type="compositionally biased region" description="Acidic residues" evidence="9">
    <location>
        <begin position="119"/>
        <end position="131"/>
    </location>
</feature>
<feature type="compositionally biased region" description="Basic and acidic residues" evidence="9">
    <location>
        <begin position="241"/>
        <end position="250"/>
    </location>
</feature>
<gene>
    <name evidence="12" type="ORF">ENJ51_01670</name>
</gene>
<keyword evidence="10" id="KW-1133">Transmembrane helix</keyword>
<feature type="region of interest" description="Disordered" evidence="9">
    <location>
        <begin position="225"/>
        <end position="256"/>
    </location>
</feature>
<feature type="compositionally biased region" description="Acidic residues" evidence="9">
    <location>
        <begin position="95"/>
        <end position="106"/>
    </location>
</feature>
<reference evidence="12" key="1">
    <citation type="journal article" date="2020" name="mSystems">
        <title>Genome- and Community-Level Interaction Insights into Carbon Utilization and Element Cycling Functions of Hydrothermarchaeota in Hydrothermal Sediment.</title>
        <authorList>
            <person name="Zhou Z."/>
            <person name="Liu Y."/>
            <person name="Xu W."/>
            <person name="Pan J."/>
            <person name="Luo Z.H."/>
            <person name="Li M."/>
        </authorList>
    </citation>
    <scope>NUCLEOTIDE SEQUENCE [LARGE SCALE GENOMIC DNA]</scope>
    <source>
        <strain evidence="12">HyVt-493</strain>
    </source>
</reference>
<dbReference type="InterPro" id="IPR006665">
    <property type="entry name" value="OmpA-like"/>
</dbReference>
<feature type="compositionally biased region" description="Basic and acidic residues" evidence="9">
    <location>
        <begin position="389"/>
        <end position="406"/>
    </location>
</feature>
<protein>
    <recommendedName>
        <fullName evidence="11">OmpA-like domain-containing protein</fullName>
    </recommendedName>
</protein>
<dbReference type="PROSITE" id="PS51123">
    <property type="entry name" value="OMPA_2"/>
    <property type="match status" value="1"/>
</dbReference>
<dbReference type="GO" id="GO:0005509">
    <property type="term" value="F:calcium ion binding"/>
    <property type="evidence" value="ECO:0007669"/>
    <property type="project" value="InterPro"/>
</dbReference>
<evidence type="ECO:0000256" key="5">
    <source>
        <dbReference type="ARBA" id="ARBA00022837"/>
    </source>
</evidence>
<dbReference type="InterPro" id="IPR006664">
    <property type="entry name" value="OMP_bac"/>
</dbReference>
<feature type="region of interest" description="Disordered" evidence="9">
    <location>
        <begin position="385"/>
        <end position="427"/>
    </location>
</feature>
<sequence>MKKRVLILLMLAAIWTLGSWWYYTCKIKGFCSSNKTLTTAGAIGTASTAIPAVAEATQKEEKVTEINEEAKTESEEKESQTTDNTSSAEPKETIDSDGDGLTDDEEAVLKTNPNKTDSDGDGIPDNEEVGDEPGAAIDTDGDGIINALDEDDDNDTLPTLLEGAINTNPLEKDTDGDSIDDVTEVGDNTGAPLDTDNDKLINAIDPDDDNDGLTTLDEIALKTNPLKKDTDGDGIEDADEIGEKIVNPKDSDEDGIIDALDNNHSPKAEVIVAEEKSPEEPEVEKAAQDEKAAEDEVAVETVKTISTTSIQGSRLYFPFRGAEPKLSKSAANYFAKVAKWLEESTDNKITLTGHTDSIGGKAANKRLGLKRAEIIKKMLIKQGAPKNQIKLDSKGESKPIKSNKTEKGRKKNRRVELTPSAKSATTK</sequence>
<keyword evidence="4" id="KW-0732">Signal</keyword>
<evidence type="ECO:0000259" key="11">
    <source>
        <dbReference type="PROSITE" id="PS51123"/>
    </source>
</evidence>